<protein>
    <submittedName>
        <fullName evidence="1">Uncharacterized protein</fullName>
    </submittedName>
</protein>
<dbReference type="NCBIfam" id="NF040653">
    <property type="entry name" value="Rv1535_dom"/>
    <property type="match status" value="1"/>
</dbReference>
<keyword evidence="2" id="KW-1185">Reference proteome</keyword>
<proteinExistence type="predicted"/>
<dbReference type="EMBL" id="AP022609">
    <property type="protein sequence ID" value="BBZ24760.1"/>
    <property type="molecule type" value="Genomic_DNA"/>
</dbReference>
<dbReference type="Proteomes" id="UP000467260">
    <property type="component" value="Chromosome"/>
</dbReference>
<evidence type="ECO:0000313" key="2">
    <source>
        <dbReference type="Proteomes" id="UP000467260"/>
    </source>
</evidence>
<evidence type="ECO:0000313" key="1">
    <source>
        <dbReference type="EMBL" id="BBZ24760.1"/>
    </source>
</evidence>
<reference evidence="1 2" key="1">
    <citation type="journal article" date="2019" name="Emerg. Microbes Infect.">
        <title>Comprehensive subspecies identification of 175 nontuberculous mycobacteria species based on 7547 genomic profiles.</title>
        <authorList>
            <person name="Matsumoto Y."/>
            <person name="Kinjo T."/>
            <person name="Motooka D."/>
            <person name="Nabeya D."/>
            <person name="Jung N."/>
            <person name="Uechi K."/>
            <person name="Horii T."/>
            <person name="Iida T."/>
            <person name="Fujita J."/>
            <person name="Nakamura S."/>
        </authorList>
    </citation>
    <scope>NUCLEOTIDE SEQUENCE [LARGE SCALE GENOMIC DNA]</scope>
    <source>
        <strain evidence="1 2">JCM 13571</strain>
    </source>
</reference>
<dbReference type="AlphaFoldDB" id="A0A7I7X5X3"/>
<sequence length="60" mass="6382">MAGMRAKTVLAEPLAEVTALLLTKPTRHLYAALWRAGLLEVVLAARASPPAEETSLRPTG</sequence>
<organism evidence="1 2">
    <name type="scientific">Mycolicibacter hiberniae</name>
    <dbReference type="NCBI Taxonomy" id="29314"/>
    <lineage>
        <taxon>Bacteria</taxon>
        <taxon>Bacillati</taxon>
        <taxon>Actinomycetota</taxon>
        <taxon>Actinomycetes</taxon>
        <taxon>Mycobacteriales</taxon>
        <taxon>Mycobacteriaceae</taxon>
        <taxon>Mycolicibacter</taxon>
    </lineage>
</organism>
<gene>
    <name evidence="1" type="ORF">MHIB_31780</name>
</gene>
<accession>A0A7I7X5X3</accession>
<dbReference type="KEGG" id="mhib:MHIB_31780"/>
<name>A0A7I7X5X3_9MYCO</name>